<keyword evidence="5" id="KW-1185">Reference proteome</keyword>
<evidence type="ECO:0000256" key="1">
    <source>
        <dbReference type="ARBA" id="ARBA00022763"/>
    </source>
</evidence>
<keyword evidence="4" id="KW-0540">Nuclease</keyword>
<evidence type="ECO:0000313" key="5">
    <source>
        <dbReference type="Proteomes" id="UP000776252"/>
    </source>
</evidence>
<keyword evidence="4" id="KW-0255">Endonuclease</keyword>
<evidence type="ECO:0000259" key="3">
    <source>
        <dbReference type="Pfam" id="PF08349"/>
    </source>
</evidence>
<dbReference type="Pfam" id="PF08349">
    <property type="entry name" value="DUF1722"/>
    <property type="match status" value="1"/>
</dbReference>
<dbReference type="RefSeq" id="WP_216146421.1">
    <property type="nucleotide sequence ID" value="NZ_JAHLDV010000007.1"/>
</dbReference>
<dbReference type="GO" id="GO:0004519">
    <property type="term" value="F:endonuclease activity"/>
    <property type="evidence" value="ECO:0007669"/>
    <property type="project" value="UniProtKB-KW"/>
</dbReference>
<feature type="domain" description="DUF1722" evidence="3">
    <location>
        <begin position="316"/>
        <end position="418"/>
    </location>
</feature>
<accession>A0ABS6BSD4</accession>
<evidence type="ECO:0000313" key="4">
    <source>
        <dbReference type="EMBL" id="MBU3159220.1"/>
    </source>
</evidence>
<keyword evidence="1" id="KW-0227">DNA damage</keyword>
<dbReference type="EMBL" id="JAHLDV010000007">
    <property type="protein sequence ID" value="MBU3159220.1"/>
    <property type="molecule type" value="Genomic_DNA"/>
</dbReference>
<sequence>MKIGYACIPLTINERTSRGLTLKKFSKDIFLDVVKQNIVGLKKILENNEKLNIKLFRISSDIVPLGSHIINEIEWYKYFENELNELGEFVKKCGMRVSMHPGQYTVLNALKEDIVENAIRDLEYHSRFLDSLGLNSNNKIILHIGGGYGDKNAAINRFIENFKRLSSSVKKRLVIENDGNIFNIEDVLYVSSKIGIPVIFDNLHHECNHQKDESIKEIMKKVIKTWKEKDGNVKVHYSQQNLKKQIGAHSITIMVRPFLEYYDEVKEFNPDIMLEVKDKDISAVKCNLIINNINNVNNINKKSYFTVIEKQWAKYKYVLMERNYKYYKECSKMVKEKCSFKEFYEYIDEVINIDVEDGSFINTAEHVWGYVKDEVTDKEKVHFAELLLDMQHKEKAKLYLRKLCDRYNAEYILNSYYFFY</sequence>
<dbReference type="PANTHER" id="PTHR31290:SF5">
    <property type="entry name" value="UV-DAMAGE ENDONUCLEASE"/>
    <property type="match status" value="1"/>
</dbReference>
<keyword evidence="2" id="KW-0234">DNA repair</keyword>
<organism evidence="4 5">
    <name type="scientific">Clostridium frigoris</name>
    <dbReference type="NCBI Taxonomy" id="205327"/>
    <lineage>
        <taxon>Bacteria</taxon>
        <taxon>Bacillati</taxon>
        <taxon>Bacillota</taxon>
        <taxon>Clostridia</taxon>
        <taxon>Eubacteriales</taxon>
        <taxon>Clostridiaceae</taxon>
        <taxon>Clostridium</taxon>
    </lineage>
</organism>
<reference evidence="4 5" key="1">
    <citation type="submission" date="2021-06" db="EMBL/GenBank/DDBJ databases">
        <title>Clostridia strains as spoilage organisms.</title>
        <authorList>
            <person name="Wambui J."/>
            <person name="Stephan R."/>
            <person name="Stevens M.J.A."/>
        </authorList>
    </citation>
    <scope>NUCLEOTIDE SEQUENCE [LARGE SCALE GENOMIC DNA]</scope>
    <source>
        <strain evidence="4 5">DSM 14204</strain>
    </source>
</reference>
<dbReference type="InterPro" id="IPR013560">
    <property type="entry name" value="DUF1722"/>
</dbReference>
<dbReference type="Pfam" id="PF03851">
    <property type="entry name" value="UvdE"/>
    <property type="match status" value="1"/>
</dbReference>
<gene>
    <name evidence="4" type="primary">uvsE</name>
    <name evidence="4" type="ORF">KPL37_05550</name>
</gene>
<keyword evidence="4" id="KW-0378">Hydrolase</keyword>
<dbReference type="NCBIfam" id="TIGR00629">
    <property type="entry name" value="uvde"/>
    <property type="match status" value="1"/>
</dbReference>
<comment type="caution">
    <text evidence="4">The sequence shown here is derived from an EMBL/GenBank/DDBJ whole genome shotgun (WGS) entry which is preliminary data.</text>
</comment>
<evidence type="ECO:0000256" key="2">
    <source>
        <dbReference type="ARBA" id="ARBA00023204"/>
    </source>
</evidence>
<protein>
    <submittedName>
        <fullName evidence="4">UV DNA damage repair endonuclease UvsE</fullName>
    </submittedName>
</protein>
<proteinExistence type="predicted"/>
<dbReference type="InterPro" id="IPR004601">
    <property type="entry name" value="UvdE"/>
</dbReference>
<dbReference type="PANTHER" id="PTHR31290">
    <property type="entry name" value="UV-DAMAGE ENDONUCLEASE"/>
    <property type="match status" value="1"/>
</dbReference>
<dbReference type="Proteomes" id="UP000776252">
    <property type="component" value="Unassembled WGS sequence"/>
</dbReference>
<name>A0ABS6BSD4_9CLOT</name>